<evidence type="ECO:0000313" key="3">
    <source>
        <dbReference type="Proteomes" id="UP001215280"/>
    </source>
</evidence>
<comment type="caution">
    <text evidence="2">The sequence shown here is derived from an EMBL/GenBank/DDBJ whole genome shotgun (WGS) entry which is preliminary data.</text>
</comment>
<sequence>MSHLIGKLGSDRKTPSAPSGKIQAEGVLKWIDYVGKPHVGHRCRLPPRRGAMRTSGIDDAHTAGSTPTLVGAGYLLTYPEYRFSDPALIRDTYFSSGHPSGSWIQAALPRSESICFCQFGLRCPNQCFVFAGPSLVFQLPPVSSLGPCAGTASRFGCSSHLSYRQTSNKAIGASTSKVDELAESKVLVGSAVSPASTPTTSLKFLSGLQDEFVEATLTREILLDALKHVVDKPTEKSIPIRIVTVGGAVNTILRLGHHHRRGFLL</sequence>
<evidence type="ECO:0000256" key="1">
    <source>
        <dbReference type="SAM" id="MobiDB-lite"/>
    </source>
</evidence>
<reference evidence="2" key="1">
    <citation type="submission" date="2023-03" db="EMBL/GenBank/DDBJ databases">
        <title>Massive genome expansion in bonnet fungi (Mycena s.s.) driven by repeated elements and novel gene families across ecological guilds.</title>
        <authorList>
            <consortium name="Lawrence Berkeley National Laboratory"/>
            <person name="Harder C.B."/>
            <person name="Miyauchi S."/>
            <person name="Viragh M."/>
            <person name="Kuo A."/>
            <person name="Thoen E."/>
            <person name="Andreopoulos B."/>
            <person name="Lu D."/>
            <person name="Skrede I."/>
            <person name="Drula E."/>
            <person name="Henrissat B."/>
            <person name="Morin E."/>
            <person name="Kohler A."/>
            <person name="Barry K."/>
            <person name="LaButti K."/>
            <person name="Morin E."/>
            <person name="Salamov A."/>
            <person name="Lipzen A."/>
            <person name="Mereny Z."/>
            <person name="Hegedus B."/>
            <person name="Baldrian P."/>
            <person name="Stursova M."/>
            <person name="Weitz H."/>
            <person name="Taylor A."/>
            <person name="Grigoriev I.V."/>
            <person name="Nagy L.G."/>
            <person name="Martin F."/>
            <person name="Kauserud H."/>
        </authorList>
    </citation>
    <scope>NUCLEOTIDE SEQUENCE</scope>
    <source>
        <strain evidence="2">CBHHK188m</strain>
    </source>
</reference>
<keyword evidence="3" id="KW-1185">Reference proteome</keyword>
<gene>
    <name evidence="2" type="ORF">DFH07DRAFT_782756</name>
</gene>
<feature type="region of interest" description="Disordered" evidence="1">
    <location>
        <begin position="1"/>
        <end position="21"/>
    </location>
</feature>
<dbReference type="AlphaFoldDB" id="A0AAD7HSN3"/>
<protein>
    <submittedName>
        <fullName evidence="2">Uncharacterized protein</fullName>
    </submittedName>
</protein>
<dbReference type="Proteomes" id="UP001215280">
    <property type="component" value="Unassembled WGS sequence"/>
</dbReference>
<evidence type="ECO:0000313" key="2">
    <source>
        <dbReference type="EMBL" id="KAJ7726315.1"/>
    </source>
</evidence>
<name>A0AAD7HSN3_9AGAR</name>
<proteinExistence type="predicted"/>
<accession>A0AAD7HSN3</accession>
<dbReference type="EMBL" id="JARJLG010000220">
    <property type="protein sequence ID" value="KAJ7726315.1"/>
    <property type="molecule type" value="Genomic_DNA"/>
</dbReference>
<organism evidence="2 3">
    <name type="scientific">Mycena maculata</name>
    <dbReference type="NCBI Taxonomy" id="230809"/>
    <lineage>
        <taxon>Eukaryota</taxon>
        <taxon>Fungi</taxon>
        <taxon>Dikarya</taxon>
        <taxon>Basidiomycota</taxon>
        <taxon>Agaricomycotina</taxon>
        <taxon>Agaricomycetes</taxon>
        <taxon>Agaricomycetidae</taxon>
        <taxon>Agaricales</taxon>
        <taxon>Marasmiineae</taxon>
        <taxon>Mycenaceae</taxon>
        <taxon>Mycena</taxon>
    </lineage>
</organism>